<feature type="domain" description="Zn(2)-C6 fungal-type" evidence="2">
    <location>
        <begin position="131"/>
        <end position="160"/>
    </location>
</feature>
<dbReference type="SUPFAM" id="SSF57701">
    <property type="entry name" value="Zn2/Cys6 DNA-binding domain"/>
    <property type="match status" value="1"/>
</dbReference>
<dbReference type="GO" id="GO:0000981">
    <property type="term" value="F:DNA-binding transcription factor activity, RNA polymerase II-specific"/>
    <property type="evidence" value="ECO:0007669"/>
    <property type="project" value="InterPro"/>
</dbReference>
<evidence type="ECO:0000259" key="2">
    <source>
        <dbReference type="PROSITE" id="PS50048"/>
    </source>
</evidence>
<accession>A0A7U2I1L8</accession>
<evidence type="ECO:0000256" key="1">
    <source>
        <dbReference type="ARBA" id="ARBA00023242"/>
    </source>
</evidence>
<proteinExistence type="predicted"/>
<dbReference type="EMBL" id="CP069028">
    <property type="protein sequence ID" value="QRC96057.1"/>
    <property type="molecule type" value="Genomic_DNA"/>
</dbReference>
<dbReference type="InterPro" id="IPR053178">
    <property type="entry name" value="Osmoadaptation_assoc"/>
</dbReference>
<reference evidence="4" key="1">
    <citation type="journal article" date="2021" name="BMC Genomics">
        <title>Chromosome-level genome assembly and manually-curated proteome of model necrotroph Parastagonospora nodorum Sn15 reveals a genome-wide trove of candidate effector homologs, and redundancy of virulence-related functions within an accessory chromosome.</title>
        <authorList>
            <person name="Bertazzoni S."/>
            <person name="Jones D.A.B."/>
            <person name="Phan H.T."/>
            <person name="Tan K.-C."/>
            <person name="Hane J.K."/>
        </authorList>
    </citation>
    <scope>NUCLEOTIDE SEQUENCE [LARGE SCALE GENOMIC DNA]</scope>
    <source>
        <strain evidence="4">SN15 / ATCC MYA-4574 / FGSC 10173)</strain>
    </source>
</reference>
<dbReference type="Proteomes" id="UP000663193">
    <property type="component" value="Chromosome 6"/>
</dbReference>
<dbReference type="InterPro" id="IPR021858">
    <property type="entry name" value="Fun_TF"/>
</dbReference>
<sequence>MGYDSSEACVDQNERGSKILSSTAWWSPWMQNLVPKRFKRAVSFPNEVKLLRQSDRLPEYTISHTRRTTSKSIHRPFLRSSRCNKHHNSQGLASSERQQSRRCIHSPFALVAYAMPTEIGPFDGRKARRKRCDACVKRRIKCRDGMPCNNCKRAGRLCTMAIESNALMPVFVSEKSSSRAKAKEHGTPQEYQTVMRLPPSVGLQEQDRAIPYFFVSFLPMNILANDDSINSELQTMTKTSSALRDAIQAVGILHRDQQDQVSLNSSVEARPRYKALQAYDRAVRAIQGLITSNTFLDDPSALWTTFLLGLFELMRDSTGTNWLSHFLQGTCTILRLQHPETLASPGEYNLRKRKFFFATRIFEIARALIYSEPTFLSAPDWVAAISKLRDSEGAAAYHPKEALFDILPIVAELSIRTYQFCETIDEFSLEMQCFLIQSLADEGMLLQRSLLQWCVDADRWRRDLQVVTTFDAELFIAYSYYDAISIYLSGTYDYHSHWSWPGAPCAPILPRSQIDWHVAEVLRLSQELLASGVSGVLLFFPLRVAGARAIDKESRSTILDLLHTTARRGFIVAEAFTADLSDLWASQSSFC</sequence>
<dbReference type="PROSITE" id="PS50048">
    <property type="entry name" value="ZN2_CY6_FUNGAL_2"/>
    <property type="match status" value="1"/>
</dbReference>
<dbReference type="OrthoDB" id="194358at2759"/>
<organism evidence="3 4">
    <name type="scientific">Phaeosphaeria nodorum (strain SN15 / ATCC MYA-4574 / FGSC 10173)</name>
    <name type="common">Glume blotch fungus</name>
    <name type="synonym">Parastagonospora nodorum</name>
    <dbReference type="NCBI Taxonomy" id="321614"/>
    <lineage>
        <taxon>Eukaryota</taxon>
        <taxon>Fungi</taxon>
        <taxon>Dikarya</taxon>
        <taxon>Ascomycota</taxon>
        <taxon>Pezizomycotina</taxon>
        <taxon>Dothideomycetes</taxon>
        <taxon>Pleosporomycetidae</taxon>
        <taxon>Pleosporales</taxon>
        <taxon>Pleosporineae</taxon>
        <taxon>Phaeosphaeriaceae</taxon>
        <taxon>Parastagonospora</taxon>
    </lineage>
</organism>
<dbReference type="PANTHER" id="PTHR38111:SF2">
    <property type="entry name" value="FINGER DOMAIN PROTEIN, PUTATIVE (AFU_ORTHOLOGUE AFUA_1G01560)-RELATED"/>
    <property type="match status" value="1"/>
</dbReference>
<dbReference type="VEuPathDB" id="FungiDB:JI435_056980"/>
<protein>
    <recommendedName>
        <fullName evidence="2">Zn(2)-C6 fungal-type domain-containing protein</fullName>
    </recommendedName>
</protein>
<dbReference type="InterPro" id="IPR036864">
    <property type="entry name" value="Zn2-C6_fun-type_DNA-bd_sf"/>
</dbReference>
<dbReference type="Gene3D" id="4.10.240.10">
    <property type="entry name" value="Zn(2)-C6 fungal-type DNA-binding domain"/>
    <property type="match status" value="1"/>
</dbReference>
<name>A0A7U2I1L8_PHANO</name>
<dbReference type="PANTHER" id="PTHR38111">
    <property type="entry name" value="ZN(2)-C6 FUNGAL-TYPE DOMAIN-CONTAINING PROTEIN-RELATED"/>
    <property type="match status" value="1"/>
</dbReference>
<evidence type="ECO:0000313" key="4">
    <source>
        <dbReference type="Proteomes" id="UP000663193"/>
    </source>
</evidence>
<dbReference type="CDD" id="cd00067">
    <property type="entry name" value="GAL4"/>
    <property type="match status" value="1"/>
</dbReference>
<dbReference type="GO" id="GO:0008270">
    <property type="term" value="F:zinc ion binding"/>
    <property type="evidence" value="ECO:0007669"/>
    <property type="project" value="InterPro"/>
</dbReference>
<keyword evidence="1" id="KW-0539">Nucleus</keyword>
<dbReference type="InterPro" id="IPR001138">
    <property type="entry name" value="Zn2Cys6_DnaBD"/>
</dbReference>
<dbReference type="AlphaFoldDB" id="A0A7U2I1L8"/>
<keyword evidence="4" id="KW-1185">Reference proteome</keyword>
<gene>
    <name evidence="3" type="ORF">JI435_056980</name>
</gene>
<dbReference type="Pfam" id="PF11951">
    <property type="entry name" value="Fungal_trans_2"/>
    <property type="match status" value="1"/>
</dbReference>
<evidence type="ECO:0000313" key="3">
    <source>
        <dbReference type="EMBL" id="QRC96057.1"/>
    </source>
</evidence>